<dbReference type="AlphaFoldDB" id="A0A9J6REV3"/>
<protein>
    <submittedName>
        <fullName evidence="2">Uncharacterized protein</fullName>
    </submittedName>
</protein>
<dbReference type="RefSeq" id="WP_268780662.1">
    <property type="nucleotide sequence ID" value="NZ_JAPRAT010000024.1"/>
</dbReference>
<feature type="compositionally biased region" description="Acidic residues" evidence="1">
    <location>
        <begin position="78"/>
        <end position="90"/>
    </location>
</feature>
<dbReference type="EMBL" id="JAPRAT010000024">
    <property type="protein sequence ID" value="MCZ0703900.1"/>
    <property type="molecule type" value="Genomic_DNA"/>
</dbReference>
<evidence type="ECO:0000313" key="2">
    <source>
        <dbReference type="EMBL" id="MCZ0703900.1"/>
    </source>
</evidence>
<organism evidence="2 3">
    <name type="scientific">Natronobacillus azotifigens</name>
    <dbReference type="NCBI Taxonomy" id="472978"/>
    <lineage>
        <taxon>Bacteria</taxon>
        <taxon>Bacillati</taxon>
        <taxon>Bacillota</taxon>
        <taxon>Bacilli</taxon>
        <taxon>Bacillales</taxon>
        <taxon>Bacillaceae</taxon>
        <taxon>Natronobacillus</taxon>
    </lineage>
</organism>
<keyword evidence="3" id="KW-1185">Reference proteome</keyword>
<feature type="compositionally biased region" description="Low complexity" evidence="1">
    <location>
        <begin position="99"/>
        <end position="115"/>
    </location>
</feature>
<reference evidence="2" key="1">
    <citation type="submission" date="2022-11" db="EMBL/GenBank/DDBJ databases">
        <title>WGS of Natronobacillus azotifigens 24KS-1, an anaerobic diazotrophic haloalkaliphile from soda-rich habitats.</title>
        <authorList>
            <person name="Sorokin D.Y."/>
            <person name="Merkel A.Y."/>
        </authorList>
    </citation>
    <scope>NUCLEOTIDE SEQUENCE</scope>
    <source>
        <strain evidence="2">24KS-1</strain>
    </source>
</reference>
<comment type="caution">
    <text evidence="2">The sequence shown here is derived from an EMBL/GenBank/DDBJ whole genome shotgun (WGS) entry which is preliminary data.</text>
</comment>
<feature type="compositionally biased region" description="Pro residues" evidence="1">
    <location>
        <begin position="34"/>
        <end position="50"/>
    </location>
</feature>
<gene>
    <name evidence="2" type="ORF">OWO01_11825</name>
</gene>
<evidence type="ECO:0000313" key="3">
    <source>
        <dbReference type="Proteomes" id="UP001084197"/>
    </source>
</evidence>
<accession>A0A9J6REV3</accession>
<dbReference type="Proteomes" id="UP001084197">
    <property type="component" value="Unassembled WGS sequence"/>
</dbReference>
<proteinExistence type="predicted"/>
<evidence type="ECO:0000256" key="1">
    <source>
        <dbReference type="SAM" id="MobiDB-lite"/>
    </source>
</evidence>
<name>A0A9J6REV3_9BACI</name>
<sequence length="127" mass="14051">MAEEKKEKKVIHVKDLVIKAENVHFEPAQAPTQAPVPNPVPASVPGPMPRRPFDGLFGRRPMVQPAPAEPVEVQDPTNTEEETPVQEESPEATTEQGSEPVQEVQPEAQPEAQPVNQVPPRRPFSWI</sequence>
<feature type="region of interest" description="Disordered" evidence="1">
    <location>
        <begin position="27"/>
        <end position="127"/>
    </location>
</feature>